<organism evidence="1 2">
    <name type="scientific">Desulfacinum hydrothermale DSM 13146</name>
    <dbReference type="NCBI Taxonomy" id="1121390"/>
    <lineage>
        <taxon>Bacteria</taxon>
        <taxon>Pseudomonadati</taxon>
        <taxon>Thermodesulfobacteriota</taxon>
        <taxon>Syntrophobacteria</taxon>
        <taxon>Syntrophobacterales</taxon>
        <taxon>Syntrophobacteraceae</taxon>
        <taxon>Desulfacinum</taxon>
    </lineage>
</organism>
<dbReference type="OrthoDB" id="5510471at2"/>
<dbReference type="AlphaFoldDB" id="A0A1W1XDA4"/>
<protein>
    <submittedName>
        <fullName evidence="1">Uncharacterized protein</fullName>
    </submittedName>
</protein>
<proteinExistence type="predicted"/>
<evidence type="ECO:0000313" key="2">
    <source>
        <dbReference type="Proteomes" id="UP000192783"/>
    </source>
</evidence>
<keyword evidence="2" id="KW-1185">Reference proteome</keyword>
<gene>
    <name evidence="1" type="ORF">SAMN02746041_01294</name>
</gene>
<evidence type="ECO:0000313" key="1">
    <source>
        <dbReference type="EMBL" id="SMC21860.1"/>
    </source>
</evidence>
<dbReference type="EMBL" id="FWXF01000005">
    <property type="protein sequence ID" value="SMC21860.1"/>
    <property type="molecule type" value="Genomic_DNA"/>
</dbReference>
<sequence>MPETTSSRTQFTWCTKEERFLPVSRCLVCKTPCDETRRRGDMGAAADALVEAGRIKEYFVMTAKARSQEKSAESSPRFFFLENGTLRELQDDQYSRTTVYEAVGSYGVERRFVRPEEKNNILYEGKKPPKKTVPLLVLKENDEVVLSDWKELEAEPERLAAVKEVVVTRPVKQVFVLKAL</sequence>
<name>A0A1W1XDA4_9BACT</name>
<dbReference type="STRING" id="1121390.SAMN02746041_01294"/>
<accession>A0A1W1XDA4</accession>
<reference evidence="1 2" key="1">
    <citation type="submission" date="2017-04" db="EMBL/GenBank/DDBJ databases">
        <authorList>
            <person name="Afonso C.L."/>
            <person name="Miller P.J."/>
            <person name="Scott M.A."/>
            <person name="Spackman E."/>
            <person name="Goraichik I."/>
            <person name="Dimitrov K.M."/>
            <person name="Suarez D.L."/>
            <person name="Swayne D.E."/>
        </authorList>
    </citation>
    <scope>NUCLEOTIDE SEQUENCE [LARGE SCALE GENOMIC DNA]</scope>
    <source>
        <strain evidence="1 2">DSM 13146</strain>
    </source>
</reference>
<dbReference type="RefSeq" id="WP_084057054.1">
    <property type="nucleotide sequence ID" value="NZ_FWXF01000005.1"/>
</dbReference>
<dbReference type="Proteomes" id="UP000192783">
    <property type="component" value="Unassembled WGS sequence"/>
</dbReference>